<name>A0A371GX18_MUCPR</name>
<evidence type="ECO:0000313" key="3">
    <source>
        <dbReference type="EMBL" id="RDX95039.1"/>
    </source>
</evidence>
<dbReference type="AlphaFoldDB" id="A0A371GX18"/>
<reference evidence="3" key="1">
    <citation type="submission" date="2018-05" db="EMBL/GenBank/DDBJ databases">
        <title>Draft genome of Mucuna pruriens seed.</title>
        <authorList>
            <person name="Nnadi N.E."/>
            <person name="Vos R."/>
            <person name="Hasami M.H."/>
            <person name="Devisetty U.K."/>
            <person name="Aguiy J.C."/>
        </authorList>
    </citation>
    <scope>NUCLEOTIDE SEQUENCE [LARGE SCALE GENOMIC DNA]</scope>
    <source>
        <strain evidence="3">JCA_2017</strain>
    </source>
</reference>
<comment type="caution">
    <text evidence="3">The sequence shown here is derived from an EMBL/GenBank/DDBJ whole genome shotgun (WGS) entry which is preliminary data.</text>
</comment>
<keyword evidence="4" id="KW-1185">Reference proteome</keyword>
<proteinExistence type="predicted"/>
<dbReference type="Pfam" id="PF03732">
    <property type="entry name" value="Retrotrans_gag"/>
    <property type="match status" value="1"/>
</dbReference>
<protein>
    <recommendedName>
        <fullName evidence="2">Retrotransposon gag domain-containing protein</fullName>
    </recommendedName>
</protein>
<dbReference type="Proteomes" id="UP000257109">
    <property type="component" value="Unassembled WGS sequence"/>
</dbReference>
<dbReference type="OrthoDB" id="1434596at2759"/>
<dbReference type="InterPro" id="IPR005162">
    <property type="entry name" value="Retrotrans_gag_dom"/>
</dbReference>
<gene>
    <name evidence="3" type="ORF">CR513_22489</name>
</gene>
<feature type="compositionally biased region" description="Basic and acidic residues" evidence="1">
    <location>
        <begin position="12"/>
        <end position="23"/>
    </location>
</feature>
<accession>A0A371GX18</accession>
<feature type="region of interest" description="Disordered" evidence="1">
    <location>
        <begin position="1"/>
        <end position="40"/>
    </location>
</feature>
<evidence type="ECO:0000256" key="1">
    <source>
        <dbReference type="SAM" id="MobiDB-lite"/>
    </source>
</evidence>
<sequence length="191" mass="21768">MAERLVSAMSEKGSRTGEPKGETEGEDGGGPKGTCNLNLGKEMNGGKLDIPILLKGRMDRETEEVFSTKGNSEWEKMEALMVALDGDALSWFQWWETCNSNQTWEEFKNALIERFQPVLMGDSLESLLTIKQEQKVGEFITQFDRLEGAVKGLDEQYLMGIFSNGLREEFWAELKLHKRMMKKHASLRRKI</sequence>
<feature type="non-terminal residue" evidence="3">
    <location>
        <position position="1"/>
    </location>
</feature>
<evidence type="ECO:0000313" key="4">
    <source>
        <dbReference type="Proteomes" id="UP000257109"/>
    </source>
</evidence>
<organism evidence="3 4">
    <name type="scientific">Mucuna pruriens</name>
    <name type="common">Velvet bean</name>
    <name type="synonym">Dolichos pruriens</name>
    <dbReference type="NCBI Taxonomy" id="157652"/>
    <lineage>
        <taxon>Eukaryota</taxon>
        <taxon>Viridiplantae</taxon>
        <taxon>Streptophyta</taxon>
        <taxon>Embryophyta</taxon>
        <taxon>Tracheophyta</taxon>
        <taxon>Spermatophyta</taxon>
        <taxon>Magnoliopsida</taxon>
        <taxon>eudicotyledons</taxon>
        <taxon>Gunneridae</taxon>
        <taxon>Pentapetalae</taxon>
        <taxon>rosids</taxon>
        <taxon>fabids</taxon>
        <taxon>Fabales</taxon>
        <taxon>Fabaceae</taxon>
        <taxon>Papilionoideae</taxon>
        <taxon>50 kb inversion clade</taxon>
        <taxon>NPAAA clade</taxon>
        <taxon>indigoferoid/millettioid clade</taxon>
        <taxon>Phaseoleae</taxon>
        <taxon>Mucuna</taxon>
    </lineage>
</organism>
<dbReference type="EMBL" id="QJKJ01004222">
    <property type="protein sequence ID" value="RDX95039.1"/>
    <property type="molecule type" value="Genomic_DNA"/>
</dbReference>
<feature type="domain" description="Retrotransposon gag" evidence="2">
    <location>
        <begin position="82"/>
        <end position="168"/>
    </location>
</feature>
<evidence type="ECO:0000259" key="2">
    <source>
        <dbReference type="Pfam" id="PF03732"/>
    </source>
</evidence>